<gene>
    <name evidence="1" type="ORF">BC102111_02078</name>
</gene>
<name>A0A2H1JBT1_9MICO</name>
<dbReference type="RefSeq" id="WP_232252534.1">
    <property type="nucleotide sequence ID" value="NZ_FXZC01000004.1"/>
</dbReference>
<dbReference type="InterPro" id="IPR001753">
    <property type="entry name" value="Enoyl-CoA_hydra/iso"/>
</dbReference>
<reference evidence="1 2" key="1">
    <citation type="submission" date="2017-03" db="EMBL/GenBank/DDBJ databases">
        <authorList>
            <person name="Afonso C.L."/>
            <person name="Miller P.J."/>
            <person name="Scott M.A."/>
            <person name="Spackman E."/>
            <person name="Goraichik I."/>
            <person name="Dimitrov K.M."/>
            <person name="Suarez D.L."/>
            <person name="Swayne D.E."/>
        </authorList>
    </citation>
    <scope>NUCLEOTIDE SEQUENCE [LARGE SCALE GENOMIC DNA]</scope>
    <source>
        <strain evidence="1 2">CIP 102111</strain>
    </source>
</reference>
<dbReference type="CDD" id="cd06558">
    <property type="entry name" value="crotonase-like"/>
    <property type="match status" value="1"/>
</dbReference>
<dbReference type="Gene3D" id="3.90.226.10">
    <property type="entry name" value="2-enoyl-CoA Hydratase, Chain A, domain 1"/>
    <property type="match status" value="1"/>
</dbReference>
<dbReference type="SUPFAM" id="SSF52096">
    <property type="entry name" value="ClpP/crotonase"/>
    <property type="match status" value="1"/>
</dbReference>
<accession>A0A2H1JBT1</accession>
<dbReference type="Proteomes" id="UP000234333">
    <property type="component" value="Unassembled WGS sequence"/>
</dbReference>
<dbReference type="InterPro" id="IPR029045">
    <property type="entry name" value="ClpP/crotonase-like_dom_sf"/>
</dbReference>
<sequence>MVTEIRLTTRGPIAEIVLDGPESRNALDADNLRALAEAVSTVAESVPAVRVLLIRGEGKVFCSGRDISAVDVETDDAYAFLAEVFAPIVQAIRGLSIPVVAQVQGAALGLGFGVAAAADIIYAAEDAKFGSPFAAIGAMLDSGAHHVFLDRVGYHRTMDLIVTGDFMSGAEAAATGIVSRAVPAAELGDFVEAKLARIVTGPAEAYAMEKDFVQRLADERPSFAEVLDAEAHLQETARRTPDYAEGFRAFQERRKPNFG</sequence>
<evidence type="ECO:0000313" key="1">
    <source>
        <dbReference type="EMBL" id="SMX84940.1"/>
    </source>
</evidence>
<dbReference type="GeneID" id="99774690"/>
<protein>
    <submittedName>
        <fullName evidence="1">Enoyl-CoA hydratase/carnithine racemase</fullName>
    </submittedName>
</protein>
<dbReference type="PANTHER" id="PTHR43459:SF1">
    <property type="entry name" value="EG:BACN32G11.4 PROTEIN"/>
    <property type="match status" value="1"/>
</dbReference>
<proteinExistence type="predicted"/>
<organism evidence="1 2">
    <name type="scientific">Brevibacterium casei CIP 102111</name>
    <dbReference type="NCBI Taxonomy" id="1255625"/>
    <lineage>
        <taxon>Bacteria</taxon>
        <taxon>Bacillati</taxon>
        <taxon>Actinomycetota</taxon>
        <taxon>Actinomycetes</taxon>
        <taxon>Micrococcales</taxon>
        <taxon>Brevibacteriaceae</taxon>
        <taxon>Brevibacterium</taxon>
    </lineage>
</organism>
<dbReference type="PANTHER" id="PTHR43459">
    <property type="entry name" value="ENOYL-COA HYDRATASE"/>
    <property type="match status" value="1"/>
</dbReference>
<dbReference type="AlphaFoldDB" id="A0A2H1JBT1"/>
<dbReference type="EMBL" id="FXZC01000004">
    <property type="protein sequence ID" value="SMX84940.1"/>
    <property type="molecule type" value="Genomic_DNA"/>
</dbReference>
<dbReference type="GO" id="GO:0003824">
    <property type="term" value="F:catalytic activity"/>
    <property type="evidence" value="ECO:0007669"/>
    <property type="project" value="UniProtKB-ARBA"/>
</dbReference>
<evidence type="ECO:0000313" key="2">
    <source>
        <dbReference type="Proteomes" id="UP000234333"/>
    </source>
</evidence>
<dbReference type="Pfam" id="PF00378">
    <property type="entry name" value="ECH_1"/>
    <property type="match status" value="1"/>
</dbReference>